<sequence length="141" mass="16740">MSKYIYPEISQTKIKNILKQSQFRLSSTTHETKLYSQDGIYTLSNDKICKLQLENENVEVHSLQNIKLVITDYTIKNIPVYSQLPHDYIVQHYTIKKYISNQYKSFIIVMIYGEDELMDYYIETNEYNDNYVSLLSLLTDI</sequence>
<proteinExistence type="predicted"/>
<dbReference type="AlphaFoldDB" id="A0A6C0JV06"/>
<evidence type="ECO:0000313" key="1">
    <source>
        <dbReference type="EMBL" id="QHU09203.1"/>
    </source>
</evidence>
<name>A0A6C0JV06_9ZZZZ</name>
<protein>
    <submittedName>
        <fullName evidence="1">Uncharacterized protein</fullName>
    </submittedName>
</protein>
<reference evidence="1" key="1">
    <citation type="journal article" date="2020" name="Nature">
        <title>Giant virus diversity and host interactions through global metagenomics.</title>
        <authorList>
            <person name="Schulz F."/>
            <person name="Roux S."/>
            <person name="Paez-Espino D."/>
            <person name="Jungbluth S."/>
            <person name="Walsh D.A."/>
            <person name="Denef V.J."/>
            <person name="McMahon K.D."/>
            <person name="Konstantinidis K.T."/>
            <person name="Eloe-Fadrosh E.A."/>
            <person name="Kyrpides N.C."/>
            <person name="Woyke T."/>
        </authorList>
    </citation>
    <scope>NUCLEOTIDE SEQUENCE</scope>
    <source>
        <strain evidence="1">GVMAG-S-1074260-58</strain>
    </source>
</reference>
<organism evidence="1">
    <name type="scientific">viral metagenome</name>
    <dbReference type="NCBI Taxonomy" id="1070528"/>
    <lineage>
        <taxon>unclassified sequences</taxon>
        <taxon>metagenomes</taxon>
        <taxon>organismal metagenomes</taxon>
    </lineage>
</organism>
<dbReference type="EMBL" id="MN740706">
    <property type="protein sequence ID" value="QHU09203.1"/>
    <property type="molecule type" value="Genomic_DNA"/>
</dbReference>
<accession>A0A6C0JV06</accession>